<dbReference type="Proteomes" id="UP000075243">
    <property type="component" value="Unassembled WGS sequence"/>
</dbReference>
<dbReference type="CDD" id="cd07816">
    <property type="entry name" value="Bet_v1-like"/>
    <property type="match status" value="1"/>
</dbReference>
<dbReference type="Gramene" id="C.cajan_46589.t">
    <property type="protein sequence ID" value="C.cajan_46589.t"/>
    <property type="gene ID" value="C.cajan_46589"/>
</dbReference>
<dbReference type="InterPro" id="IPR023393">
    <property type="entry name" value="START-like_dom_sf"/>
</dbReference>
<protein>
    <submittedName>
        <fullName evidence="2">MLP-like protein 31</fullName>
    </submittedName>
</protein>
<dbReference type="EMBL" id="KQ485424">
    <property type="protein sequence ID" value="KYP32148.1"/>
    <property type="molecule type" value="Genomic_DNA"/>
</dbReference>
<dbReference type="SMART" id="SM01037">
    <property type="entry name" value="Bet_v_1"/>
    <property type="match status" value="1"/>
</dbReference>
<accession>A0A151QPB8</accession>
<keyword evidence="3" id="KW-1185">Reference proteome</keyword>
<dbReference type="InterPro" id="IPR000916">
    <property type="entry name" value="Bet_v_I/MLP"/>
</dbReference>
<dbReference type="GO" id="GO:0006952">
    <property type="term" value="P:defense response"/>
    <property type="evidence" value="ECO:0007669"/>
    <property type="project" value="InterPro"/>
</dbReference>
<evidence type="ECO:0000313" key="2">
    <source>
        <dbReference type="EMBL" id="KYP32148.1"/>
    </source>
</evidence>
<sequence length="153" mass="17645">MVLAGKLSTEIGVKAPATKWFNFLTTKQHHIQNLCERVHETKLHQGDDWHGVGNSVKHWTYVIDGKVHKAQETIESIDEQDKTINFKLFGGDINQQYKSFKLILQVIDKNDGGAAVKWTIEYEKINEDIDPPHGYMDYFDKSTKEMDAYVFNT</sequence>
<dbReference type="AlphaFoldDB" id="A0A151QPB8"/>
<dbReference type="Pfam" id="PF00407">
    <property type="entry name" value="Bet_v_1"/>
    <property type="match status" value="1"/>
</dbReference>
<reference evidence="2" key="1">
    <citation type="journal article" date="2012" name="Nat. Biotechnol.">
        <title>Draft genome sequence of pigeonpea (Cajanus cajan), an orphan legume crop of resource-poor farmers.</title>
        <authorList>
            <person name="Varshney R.K."/>
            <person name="Chen W."/>
            <person name="Li Y."/>
            <person name="Bharti A.K."/>
            <person name="Saxena R.K."/>
            <person name="Schlueter J.A."/>
            <person name="Donoghue M.T."/>
            <person name="Azam S."/>
            <person name="Fan G."/>
            <person name="Whaley A.M."/>
            <person name="Farmer A.D."/>
            <person name="Sheridan J."/>
            <person name="Iwata A."/>
            <person name="Tuteja R."/>
            <person name="Penmetsa R.V."/>
            <person name="Wu W."/>
            <person name="Upadhyaya H.D."/>
            <person name="Yang S.P."/>
            <person name="Shah T."/>
            <person name="Saxena K.B."/>
            <person name="Michael T."/>
            <person name="McCombie W.R."/>
            <person name="Yang B."/>
            <person name="Zhang G."/>
            <person name="Yang H."/>
            <person name="Wang J."/>
            <person name="Spillane C."/>
            <person name="Cook D.R."/>
            <person name="May G.D."/>
            <person name="Xu X."/>
            <person name="Jackson S.A."/>
        </authorList>
    </citation>
    <scope>NUCLEOTIDE SEQUENCE [LARGE SCALE GENOMIC DNA]</scope>
</reference>
<dbReference type="OMA" id="EGDVMEN"/>
<name>A0A151QPB8_CAJCA</name>
<feature type="domain" description="Bet v I/Major latex protein" evidence="1">
    <location>
        <begin position="2"/>
        <end position="153"/>
    </location>
</feature>
<dbReference type="SUPFAM" id="SSF55961">
    <property type="entry name" value="Bet v1-like"/>
    <property type="match status" value="1"/>
</dbReference>
<dbReference type="Gene3D" id="3.30.530.20">
    <property type="match status" value="1"/>
</dbReference>
<proteinExistence type="predicted"/>
<dbReference type="PANTHER" id="PTHR31907">
    <property type="entry name" value="MLP-LIKE PROTEIN 423"/>
    <property type="match status" value="1"/>
</dbReference>
<dbReference type="OrthoDB" id="1847301at2759"/>
<evidence type="ECO:0000259" key="1">
    <source>
        <dbReference type="SMART" id="SM01037"/>
    </source>
</evidence>
<organism evidence="2 3">
    <name type="scientific">Cajanus cajan</name>
    <name type="common">Pigeon pea</name>
    <name type="synonym">Cajanus indicus</name>
    <dbReference type="NCBI Taxonomy" id="3821"/>
    <lineage>
        <taxon>Eukaryota</taxon>
        <taxon>Viridiplantae</taxon>
        <taxon>Streptophyta</taxon>
        <taxon>Embryophyta</taxon>
        <taxon>Tracheophyta</taxon>
        <taxon>Spermatophyta</taxon>
        <taxon>Magnoliopsida</taxon>
        <taxon>eudicotyledons</taxon>
        <taxon>Gunneridae</taxon>
        <taxon>Pentapetalae</taxon>
        <taxon>rosids</taxon>
        <taxon>fabids</taxon>
        <taxon>Fabales</taxon>
        <taxon>Fabaceae</taxon>
        <taxon>Papilionoideae</taxon>
        <taxon>50 kb inversion clade</taxon>
        <taxon>NPAAA clade</taxon>
        <taxon>indigoferoid/millettioid clade</taxon>
        <taxon>Phaseoleae</taxon>
        <taxon>Cajanus</taxon>
    </lineage>
</organism>
<dbReference type="STRING" id="3821.A0A151QPB8"/>
<dbReference type="InterPro" id="IPR051761">
    <property type="entry name" value="MLP-like_ligand-binding"/>
</dbReference>
<evidence type="ECO:0000313" key="3">
    <source>
        <dbReference type="Proteomes" id="UP000075243"/>
    </source>
</evidence>
<gene>
    <name evidence="2" type="ORF">KK1_047230</name>
</gene>